<comment type="caution">
    <text evidence="3">The sequence shown here is derived from an EMBL/GenBank/DDBJ whole genome shotgun (WGS) entry which is preliminary data.</text>
</comment>
<dbReference type="Proteomes" id="UP001487740">
    <property type="component" value="Unassembled WGS sequence"/>
</dbReference>
<keyword evidence="4" id="KW-1185">Reference proteome</keyword>
<dbReference type="PANTHER" id="PTHR17085">
    <property type="entry name" value="NUCLEAR RECEPTOR COACTIVATOR 4"/>
    <property type="match status" value="1"/>
</dbReference>
<dbReference type="GO" id="GO:0006879">
    <property type="term" value="P:intracellular iron ion homeostasis"/>
    <property type="evidence" value="ECO:0007669"/>
    <property type="project" value="InterPro"/>
</dbReference>
<evidence type="ECO:0000313" key="3">
    <source>
        <dbReference type="EMBL" id="KAK8393222.1"/>
    </source>
</evidence>
<dbReference type="PANTHER" id="PTHR17085:SF3">
    <property type="entry name" value="NUCLEAR RECEPTOR COACTIVATOR 4"/>
    <property type="match status" value="1"/>
</dbReference>
<gene>
    <name evidence="3" type="ORF">O3P69_013316</name>
</gene>
<dbReference type="EMBL" id="JARAKH010000021">
    <property type="protein sequence ID" value="KAK8393222.1"/>
    <property type="molecule type" value="Genomic_DNA"/>
</dbReference>
<dbReference type="InterPro" id="IPR039947">
    <property type="entry name" value="NCoA-4"/>
</dbReference>
<reference evidence="3 4" key="1">
    <citation type="submission" date="2023-03" db="EMBL/GenBank/DDBJ databases">
        <title>High-quality genome of Scylla paramamosain provides insights in environmental adaptation.</title>
        <authorList>
            <person name="Zhang L."/>
        </authorList>
    </citation>
    <scope>NUCLEOTIDE SEQUENCE [LARGE SCALE GENOMIC DNA]</scope>
    <source>
        <strain evidence="3">LZ_2023a</strain>
        <tissue evidence="3">Muscle</tissue>
    </source>
</reference>
<proteinExistence type="predicted"/>
<dbReference type="GO" id="GO:0003713">
    <property type="term" value="F:transcription coactivator activity"/>
    <property type="evidence" value="ECO:0007669"/>
    <property type="project" value="InterPro"/>
</dbReference>
<sequence>MPRASSESNQHTRISGVSETEEGRLASLCRTSDKKKKMSLAKLDLSVALKLAFVEDSLAKVEQYRHQLQENSQKVKEEIHEVVDRQVGSLRMRERQLVRQVEVVTAHETCRLGTQQARLMHSKGALTATSDLLDRCANLESSTLAKIKVDEMFSSQEVQPAKRVSVQLDETGLTSAISQFGSVQLPDSITHHPSPVIPVKVEEYEDEEHDVLHKSVACAASEPSAPMHITVQFPRLANHSWLFKQNGSSSCALTPPKAIVTQETKSSDIAAWLGDLKLSTAIPDEESSVYQCSDGFDLVGTPTTSEGSSIEIVPHILDKECSSPGSAVCEIENVHNLINDKSRWLSSRTPEEANEEKLDITSACMANETCQSFKDCLCQNKCRENALEKLQQTTDFKAKTSRKRTFSEAEGIHAILTHMAKILSSENSQWLLKKHEGGELPSPPKCVMYNSPGDTWLCQSSDSPTKTFPRAQLSSHCNTWLLKHLKNQKNAQEKDEKEKEKCTDEKDNRITSEALSEALKRVCVDPAKRKCVGDESNHYSCPPSLTFNDQPWLLARKWDSNKHISKDQWQEKDKTLKPLWLSSSRDLSPGKEASILGVPISLQGFVSPLDSEANSWLLH</sequence>
<evidence type="ECO:0000256" key="1">
    <source>
        <dbReference type="SAM" id="Coils"/>
    </source>
</evidence>
<name>A0AAW0TZN6_SCYPA</name>
<feature type="compositionally biased region" description="Polar residues" evidence="2">
    <location>
        <begin position="1"/>
        <end position="18"/>
    </location>
</feature>
<accession>A0AAW0TZN6</accession>
<evidence type="ECO:0000313" key="4">
    <source>
        <dbReference type="Proteomes" id="UP001487740"/>
    </source>
</evidence>
<protein>
    <recommendedName>
        <fullName evidence="5">Nuclear receptor coactivator 4</fullName>
    </recommendedName>
</protein>
<dbReference type="AlphaFoldDB" id="A0AAW0TZN6"/>
<feature type="coiled-coil region" evidence="1">
    <location>
        <begin position="51"/>
        <end position="85"/>
    </location>
</feature>
<dbReference type="GO" id="GO:0009725">
    <property type="term" value="P:response to hormone"/>
    <property type="evidence" value="ECO:0007669"/>
    <property type="project" value="TreeGrafter"/>
</dbReference>
<evidence type="ECO:0000256" key="2">
    <source>
        <dbReference type="SAM" id="MobiDB-lite"/>
    </source>
</evidence>
<keyword evidence="1" id="KW-0175">Coiled coil</keyword>
<evidence type="ECO:0008006" key="5">
    <source>
        <dbReference type="Google" id="ProtNLM"/>
    </source>
</evidence>
<feature type="region of interest" description="Disordered" evidence="2">
    <location>
        <begin position="1"/>
        <end position="21"/>
    </location>
</feature>
<organism evidence="3 4">
    <name type="scientific">Scylla paramamosain</name>
    <name type="common">Mud crab</name>
    <dbReference type="NCBI Taxonomy" id="85552"/>
    <lineage>
        <taxon>Eukaryota</taxon>
        <taxon>Metazoa</taxon>
        <taxon>Ecdysozoa</taxon>
        <taxon>Arthropoda</taxon>
        <taxon>Crustacea</taxon>
        <taxon>Multicrustacea</taxon>
        <taxon>Malacostraca</taxon>
        <taxon>Eumalacostraca</taxon>
        <taxon>Eucarida</taxon>
        <taxon>Decapoda</taxon>
        <taxon>Pleocyemata</taxon>
        <taxon>Brachyura</taxon>
        <taxon>Eubrachyura</taxon>
        <taxon>Portunoidea</taxon>
        <taxon>Portunidae</taxon>
        <taxon>Portuninae</taxon>
        <taxon>Scylla</taxon>
    </lineage>
</organism>